<dbReference type="Pfam" id="PF00106">
    <property type="entry name" value="adh_short"/>
    <property type="match status" value="1"/>
</dbReference>
<evidence type="ECO:0000259" key="4">
    <source>
        <dbReference type="SMART" id="SM00822"/>
    </source>
</evidence>
<keyword evidence="6" id="KW-1185">Reference proteome</keyword>
<keyword evidence="2" id="KW-0560">Oxidoreductase</keyword>
<evidence type="ECO:0000313" key="6">
    <source>
        <dbReference type="Proteomes" id="UP001163064"/>
    </source>
</evidence>
<sequence>MPEPGVALVTGASSGIGAAVARCLAKEGWTLLVSGRDRARLDMVARETSGIPIPCDLADADGARQLVDGALHHVPAVDLLVASAGVGWAGPFTSMPDSEVDHVLTVDLASVVHLVRQILPHMVARRHGRMVLVGSVAGLVGVREEAVYSSAKAALRAFADALRYELHGTGVRVTHVVPGVVDTPFFARRGVPYSRAHPRPIPPEQVAAAVVEAVRRDRHEVFVPGWLRWPAAVRALAPSSYHRLATRFG</sequence>
<dbReference type="RefSeq" id="WP_266595208.1">
    <property type="nucleotide sequence ID" value="NZ_JAPHNL010000001.1"/>
</dbReference>
<feature type="domain" description="Ketoreductase" evidence="4">
    <location>
        <begin position="5"/>
        <end position="176"/>
    </location>
</feature>
<name>A0ABT3TMN8_9ACTN</name>
<dbReference type="PANTHER" id="PTHR44196">
    <property type="entry name" value="DEHYDROGENASE/REDUCTASE SDR FAMILY MEMBER 7B"/>
    <property type="match status" value="1"/>
</dbReference>
<dbReference type="Proteomes" id="UP001163064">
    <property type="component" value="Unassembled WGS sequence"/>
</dbReference>
<dbReference type="PANTHER" id="PTHR44196:SF1">
    <property type="entry name" value="DEHYDROGENASE_REDUCTASE SDR FAMILY MEMBER 7B"/>
    <property type="match status" value="1"/>
</dbReference>
<dbReference type="InterPro" id="IPR057326">
    <property type="entry name" value="KR_dom"/>
</dbReference>
<gene>
    <name evidence="5" type="ORF">OFY01_00695</name>
</gene>
<dbReference type="InterPro" id="IPR036291">
    <property type="entry name" value="NAD(P)-bd_dom_sf"/>
</dbReference>
<evidence type="ECO:0000256" key="2">
    <source>
        <dbReference type="ARBA" id="ARBA00023002"/>
    </source>
</evidence>
<comment type="caution">
    <text evidence="5">The sequence shown here is derived from an EMBL/GenBank/DDBJ whole genome shotgun (WGS) entry which is preliminary data.</text>
</comment>
<protein>
    <submittedName>
        <fullName evidence="5">SDR family oxidoreductase</fullName>
    </submittedName>
</protein>
<dbReference type="SUPFAM" id="SSF51735">
    <property type="entry name" value="NAD(P)-binding Rossmann-fold domains"/>
    <property type="match status" value="1"/>
</dbReference>
<evidence type="ECO:0000313" key="5">
    <source>
        <dbReference type="EMBL" id="MCX3058312.1"/>
    </source>
</evidence>
<proteinExistence type="inferred from homology"/>
<dbReference type="SMART" id="SM00822">
    <property type="entry name" value="PKS_KR"/>
    <property type="match status" value="1"/>
</dbReference>
<dbReference type="EMBL" id="JAPHNL010000001">
    <property type="protein sequence ID" value="MCX3058312.1"/>
    <property type="molecule type" value="Genomic_DNA"/>
</dbReference>
<dbReference type="PROSITE" id="PS00061">
    <property type="entry name" value="ADH_SHORT"/>
    <property type="match status" value="1"/>
</dbReference>
<dbReference type="PRINTS" id="PR00080">
    <property type="entry name" value="SDRFAMILY"/>
</dbReference>
<dbReference type="PRINTS" id="PR00081">
    <property type="entry name" value="GDHRDH"/>
</dbReference>
<accession>A0ABT3TMN8</accession>
<dbReference type="InterPro" id="IPR002347">
    <property type="entry name" value="SDR_fam"/>
</dbReference>
<comment type="similarity">
    <text evidence="1 3">Belongs to the short-chain dehydrogenases/reductases (SDR) family.</text>
</comment>
<organism evidence="5 6">
    <name type="scientific">Streptomyces beihaiensis</name>
    <dbReference type="NCBI Taxonomy" id="2984495"/>
    <lineage>
        <taxon>Bacteria</taxon>
        <taxon>Bacillati</taxon>
        <taxon>Actinomycetota</taxon>
        <taxon>Actinomycetes</taxon>
        <taxon>Kitasatosporales</taxon>
        <taxon>Streptomycetaceae</taxon>
        <taxon>Streptomyces</taxon>
    </lineage>
</organism>
<dbReference type="Gene3D" id="3.40.50.720">
    <property type="entry name" value="NAD(P)-binding Rossmann-like Domain"/>
    <property type="match status" value="1"/>
</dbReference>
<dbReference type="CDD" id="cd05233">
    <property type="entry name" value="SDR_c"/>
    <property type="match status" value="1"/>
</dbReference>
<evidence type="ECO:0000256" key="1">
    <source>
        <dbReference type="ARBA" id="ARBA00006484"/>
    </source>
</evidence>
<dbReference type="InterPro" id="IPR020904">
    <property type="entry name" value="Sc_DH/Rdtase_CS"/>
</dbReference>
<reference evidence="5" key="1">
    <citation type="submission" date="2022-10" db="EMBL/GenBank/DDBJ databases">
        <title>Streptomyces beihaiensis sp. nov., a chitin degrading actinobacterium, isolated from shrimp pond soil.</title>
        <authorList>
            <person name="Xie J."/>
            <person name="Shen N."/>
        </authorList>
    </citation>
    <scope>NUCLEOTIDE SEQUENCE</scope>
    <source>
        <strain evidence="5">GXMU-J5</strain>
    </source>
</reference>
<evidence type="ECO:0000256" key="3">
    <source>
        <dbReference type="RuleBase" id="RU000363"/>
    </source>
</evidence>